<comment type="caution">
    <text evidence="4">The sequence shown here is derived from an EMBL/GenBank/DDBJ whole genome shotgun (WGS) entry which is preliminary data.</text>
</comment>
<dbReference type="Proteomes" id="UP000230750">
    <property type="component" value="Unassembled WGS sequence"/>
</dbReference>
<keyword evidence="1" id="KW-0863">Zinc-finger</keyword>
<dbReference type="PROSITE" id="PS00028">
    <property type="entry name" value="ZINC_FINGER_C2H2_1"/>
    <property type="match status" value="1"/>
</dbReference>
<feature type="compositionally biased region" description="Basic and acidic residues" evidence="2">
    <location>
        <begin position="139"/>
        <end position="149"/>
    </location>
</feature>
<keyword evidence="1" id="KW-0862">Zinc</keyword>
<gene>
    <name evidence="4" type="ORF">BSL78_08640</name>
</gene>
<dbReference type="SMART" id="SM00355">
    <property type="entry name" value="ZnF_C2H2"/>
    <property type="match status" value="2"/>
</dbReference>
<proteinExistence type="predicted"/>
<dbReference type="SUPFAM" id="SSF47769">
    <property type="entry name" value="SAM/Pointed domain"/>
    <property type="match status" value="1"/>
</dbReference>
<keyword evidence="5" id="KW-1185">Reference proteome</keyword>
<feature type="domain" description="C2H2-type" evidence="3">
    <location>
        <begin position="111"/>
        <end position="141"/>
    </location>
</feature>
<protein>
    <submittedName>
        <fullName evidence="4">Putative nuclear GTPase SLIP-GC-like isoform X1</fullName>
    </submittedName>
</protein>
<evidence type="ECO:0000256" key="2">
    <source>
        <dbReference type="SAM" id="MobiDB-lite"/>
    </source>
</evidence>
<feature type="region of interest" description="Disordered" evidence="2">
    <location>
        <begin position="139"/>
        <end position="177"/>
    </location>
</feature>
<dbReference type="GO" id="GO:0008270">
    <property type="term" value="F:zinc ion binding"/>
    <property type="evidence" value="ECO:0007669"/>
    <property type="project" value="UniProtKB-KW"/>
</dbReference>
<name>A0A2G8L2E7_STIJA</name>
<dbReference type="Gene3D" id="1.10.150.50">
    <property type="entry name" value="Transcription Factor, Ets-1"/>
    <property type="match status" value="1"/>
</dbReference>
<dbReference type="PROSITE" id="PS50157">
    <property type="entry name" value="ZINC_FINGER_C2H2_2"/>
    <property type="match status" value="1"/>
</dbReference>
<dbReference type="AlphaFoldDB" id="A0A2G8L2E7"/>
<evidence type="ECO:0000313" key="4">
    <source>
        <dbReference type="EMBL" id="PIK54427.1"/>
    </source>
</evidence>
<dbReference type="InterPro" id="IPR013761">
    <property type="entry name" value="SAM/pointed_sf"/>
</dbReference>
<organism evidence="4 5">
    <name type="scientific">Stichopus japonicus</name>
    <name type="common">Sea cucumber</name>
    <dbReference type="NCBI Taxonomy" id="307972"/>
    <lineage>
        <taxon>Eukaryota</taxon>
        <taxon>Metazoa</taxon>
        <taxon>Echinodermata</taxon>
        <taxon>Eleutherozoa</taxon>
        <taxon>Echinozoa</taxon>
        <taxon>Holothuroidea</taxon>
        <taxon>Aspidochirotacea</taxon>
        <taxon>Aspidochirotida</taxon>
        <taxon>Stichopodidae</taxon>
        <taxon>Apostichopus</taxon>
    </lineage>
</organism>
<accession>A0A2G8L2E7</accession>
<evidence type="ECO:0000256" key="1">
    <source>
        <dbReference type="PROSITE-ProRule" id="PRU00042"/>
    </source>
</evidence>
<dbReference type="EMBL" id="MRZV01000248">
    <property type="protein sequence ID" value="PIK54427.1"/>
    <property type="molecule type" value="Genomic_DNA"/>
</dbReference>
<evidence type="ECO:0000259" key="3">
    <source>
        <dbReference type="PROSITE" id="PS50157"/>
    </source>
</evidence>
<evidence type="ECO:0000313" key="5">
    <source>
        <dbReference type="Proteomes" id="UP000230750"/>
    </source>
</evidence>
<sequence>MDHYVKNILTEWNLEMLHEVFEENEIDKEALFLLGEEDVRAWIPKTGPRLKFLKRLADLKVTSSSYCSFDSVTRAGLMGYTCYVCKRDLPLSSLRWHLKVLHGINSDSSTYMCYQDGCMRTFTRYCSYRKHLVNVHSDKMSEEEPHRPTDGPCENHGIVPANVNQQQDNDSESTSDYEPVCEVSPEILDFDEHGVCTEAALFVSKLRSCSSMTMSSTSFVIESVSSMVKNIVGNLKASTIESFKRYADSPRNRLSYLRNLKKTLIH</sequence>
<dbReference type="OrthoDB" id="3598281at2759"/>
<reference evidence="4 5" key="1">
    <citation type="journal article" date="2017" name="PLoS Biol.">
        <title>The sea cucumber genome provides insights into morphological evolution and visceral regeneration.</title>
        <authorList>
            <person name="Zhang X."/>
            <person name="Sun L."/>
            <person name="Yuan J."/>
            <person name="Sun Y."/>
            <person name="Gao Y."/>
            <person name="Zhang L."/>
            <person name="Li S."/>
            <person name="Dai H."/>
            <person name="Hamel J.F."/>
            <person name="Liu C."/>
            <person name="Yu Y."/>
            <person name="Liu S."/>
            <person name="Lin W."/>
            <person name="Guo K."/>
            <person name="Jin S."/>
            <person name="Xu P."/>
            <person name="Storey K.B."/>
            <person name="Huan P."/>
            <person name="Zhang T."/>
            <person name="Zhou Y."/>
            <person name="Zhang J."/>
            <person name="Lin C."/>
            <person name="Li X."/>
            <person name="Xing L."/>
            <person name="Huo D."/>
            <person name="Sun M."/>
            <person name="Wang L."/>
            <person name="Mercier A."/>
            <person name="Li F."/>
            <person name="Yang H."/>
            <person name="Xiang J."/>
        </authorList>
    </citation>
    <scope>NUCLEOTIDE SEQUENCE [LARGE SCALE GENOMIC DNA]</scope>
    <source>
        <strain evidence="4">Shaxun</strain>
        <tissue evidence="4">Muscle</tissue>
    </source>
</reference>
<dbReference type="InterPro" id="IPR013087">
    <property type="entry name" value="Znf_C2H2_type"/>
</dbReference>
<keyword evidence="1" id="KW-0479">Metal-binding</keyword>